<evidence type="ECO:0000256" key="3">
    <source>
        <dbReference type="ARBA" id="ARBA00022927"/>
    </source>
</evidence>
<dbReference type="PANTHER" id="PTHR36918">
    <property type="match status" value="1"/>
</dbReference>
<gene>
    <name evidence="5" type="ORF">CJP74_03385</name>
</gene>
<keyword evidence="6" id="KW-1185">Reference proteome</keyword>
<dbReference type="Pfam" id="PF02556">
    <property type="entry name" value="SecB"/>
    <property type="match status" value="1"/>
</dbReference>
<evidence type="ECO:0000256" key="4">
    <source>
        <dbReference type="ARBA" id="ARBA00023010"/>
    </source>
</evidence>
<dbReference type="EMBL" id="NRJH01000026">
    <property type="protein sequence ID" value="RIY32841.1"/>
    <property type="molecule type" value="Genomic_DNA"/>
</dbReference>
<evidence type="ECO:0000256" key="2">
    <source>
        <dbReference type="ARBA" id="ARBA00022448"/>
    </source>
</evidence>
<evidence type="ECO:0000313" key="5">
    <source>
        <dbReference type="EMBL" id="RIY32841.1"/>
    </source>
</evidence>
<organism evidence="5 6">
    <name type="scientific">Psittacicella melopsittaci</name>
    <dbReference type="NCBI Taxonomy" id="2028576"/>
    <lineage>
        <taxon>Bacteria</taxon>
        <taxon>Pseudomonadati</taxon>
        <taxon>Pseudomonadota</taxon>
        <taxon>Gammaproteobacteria</taxon>
        <taxon>Pasteurellales</taxon>
        <taxon>Psittacicellaceae</taxon>
        <taxon>Psittacicella</taxon>
    </lineage>
</organism>
<reference evidence="5 6" key="1">
    <citation type="submission" date="2017-08" db="EMBL/GenBank/DDBJ databases">
        <title>Reclassification of Bisgaard taxon 37 and 44.</title>
        <authorList>
            <person name="Christensen H."/>
        </authorList>
    </citation>
    <scope>NUCLEOTIDE SEQUENCE [LARGE SCALE GENOMIC DNA]</scope>
    <source>
        <strain evidence="5 6">B96_4</strain>
    </source>
</reference>
<dbReference type="GO" id="GO:0015031">
    <property type="term" value="P:protein transport"/>
    <property type="evidence" value="ECO:0007669"/>
    <property type="project" value="UniProtKB-KW"/>
</dbReference>
<dbReference type="AlphaFoldDB" id="A0A3A1Y5S6"/>
<sequence>MIMSEQQTTVELNIHRVYTKDLSFDFNEKNLPVNASAEENAKATEVGFAVDVQVQDLQQDDLVDINVFLNLVIGPRENPVVKFEIVQGAIYVCRGLPDDVKPQALYFDAASTVWSYITSKLDKLLLRSGMPPLYLGTQNFRAIFQETLAQRQAQAQAQQQA</sequence>
<dbReference type="PANTHER" id="PTHR36918:SF1">
    <property type="entry name" value="PROTEIN-EXPORT PROTEIN SECB"/>
    <property type="match status" value="1"/>
</dbReference>
<comment type="caution">
    <text evidence="5">The sequence shown here is derived from an EMBL/GenBank/DDBJ whole genome shotgun (WGS) entry which is preliminary data.</text>
</comment>
<dbReference type="Proteomes" id="UP000266258">
    <property type="component" value="Unassembled WGS sequence"/>
</dbReference>
<keyword evidence="3" id="KW-0653">Protein transport</keyword>
<comment type="similarity">
    <text evidence="1">Belongs to the SecB family.</text>
</comment>
<keyword evidence="2" id="KW-0813">Transport</keyword>
<evidence type="ECO:0000313" key="6">
    <source>
        <dbReference type="Proteomes" id="UP000266258"/>
    </source>
</evidence>
<dbReference type="SUPFAM" id="SSF54611">
    <property type="entry name" value="SecB-like"/>
    <property type="match status" value="1"/>
</dbReference>
<dbReference type="PRINTS" id="PR01594">
    <property type="entry name" value="SECBCHAPRONE"/>
</dbReference>
<protein>
    <recommendedName>
        <fullName evidence="7">Protein-export protein SecB</fullName>
    </recommendedName>
</protein>
<dbReference type="InterPro" id="IPR003708">
    <property type="entry name" value="SecB"/>
</dbReference>
<dbReference type="OrthoDB" id="9795145at2"/>
<evidence type="ECO:0008006" key="7">
    <source>
        <dbReference type="Google" id="ProtNLM"/>
    </source>
</evidence>
<dbReference type="GO" id="GO:0051262">
    <property type="term" value="P:protein tetramerization"/>
    <property type="evidence" value="ECO:0007669"/>
    <property type="project" value="InterPro"/>
</dbReference>
<evidence type="ECO:0000256" key="1">
    <source>
        <dbReference type="ARBA" id="ARBA00009990"/>
    </source>
</evidence>
<dbReference type="InterPro" id="IPR035958">
    <property type="entry name" value="SecB-like_sf"/>
</dbReference>
<name>A0A3A1Y5S6_9GAMM</name>
<keyword evidence="4" id="KW-0811">Translocation</keyword>
<dbReference type="GO" id="GO:0051082">
    <property type="term" value="F:unfolded protein binding"/>
    <property type="evidence" value="ECO:0007669"/>
    <property type="project" value="InterPro"/>
</dbReference>
<accession>A0A3A1Y5S6</accession>
<proteinExistence type="inferred from homology"/>
<dbReference type="Gene3D" id="3.10.420.10">
    <property type="entry name" value="SecB-like"/>
    <property type="match status" value="1"/>
</dbReference>